<sequence>MPARTHPDDLNPEDQQAMEDALATMQDDLGSQQDQFTERQMREALYETYFDVPSAIALLVQEKEKAEAIAKKRAGTCIPDEGAKAPKVDGVATRSGGGDRGHARASEQAQDAQAPGEAAGASAARADEQHTRPASMSARPTPSDAGAPAAGGSAATAGPPAPASPAPGAPATDAAGAAAAPPKKLSKLQQKMQAAKAKQAHQTSAGIPPAAPAAPAAPAPAAPAMAEVPGTPPRPATAPSAHSSGTSTPLRTPAASRTASPHPPAAPPAPTTAPSGEPLAALFPPRAATSQSAAASPFVQLLERPVATHPHTIGAKPVSDDEMQRLRAAFASLSPDDVVLQARRGTRLAQ</sequence>
<evidence type="ECO:0000313" key="8">
    <source>
        <dbReference type="Proteomes" id="UP000818624"/>
    </source>
</evidence>
<evidence type="ECO:0000313" key="7">
    <source>
        <dbReference type="EMBL" id="WFD48345.1"/>
    </source>
</evidence>
<dbReference type="InterPro" id="IPR015033">
    <property type="entry name" value="HBS1-like_N"/>
</dbReference>
<evidence type="ECO:0000256" key="2">
    <source>
        <dbReference type="ARBA" id="ARBA00022490"/>
    </source>
</evidence>
<keyword evidence="2" id="KW-0963">Cytoplasm</keyword>
<comment type="subcellular location">
    <subcellularLocation>
        <location evidence="1">Cytoplasm</location>
    </subcellularLocation>
</comment>
<feature type="compositionally biased region" description="Low complexity" evidence="5">
    <location>
        <begin position="140"/>
        <end position="158"/>
    </location>
</feature>
<organism evidence="7 8">
    <name type="scientific">Malassezia furfur</name>
    <name type="common">Pityriasis versicolor infection agent</name>
    <name type="synonym">Pityrosporum furfur</name>
    <dbReference type="NCBI Taxonomy" id="55194"/>
    <lineage>
        <taxon>Eukaryota</taxon>
        <taxon>Fungi</taxon>
        <taxon>Dikarya</taxon>
        <taxon>Basidiomycota</taxon>
        <taxon>Ustilaginomycotina</taxon>
        <taxon>Malasseziomycetes</taxon>
        <taxon>Malasseziales</taxon>
        <taxon>Malasseziaceae</taxon>
        <taxon>Malassezia</taxon>
    </lineage>
</organism>
<keyword evidence="8" id="KW-1185">Reference proteome</keyword>
<evidence type="ECO:0000256" key="5">
    <source>
        <dbReference type="SAM" id="MobiDB-lite"/>
    </source>
</evidence>
<feature type="domain" description="HBS1-like protein N-terminal" evidence="6">
    <location>
        <begin position="8"/>
        <end position="67"/>
    </location>
</feature>
<dbReference type="EMBL" id="CP046236">
    <property type="protein sequence ID" value="WFD48345.1"/>
    <property type="molecule type" value="Genomic_DNA"/>
</dbReference>
<keyword evidence="4" id="KW-0648">Protein biosynthesis</keyword>
<evidence type="ECO:0000259" key="6">
    <source>
        <dbReference type="Pfam" id="PF08938"/>
    </source>
</evidence>
<feature type="compositionally biased region" description="Pro residues" evidence="5">
    <location>
        <begin position="159"/>
        <end position="168"/>
    </location>
</feature>
<reference evidence="7 8" key="1">
    <citation type="journal article" date="2020" name="Elife">
        <title>Loss of centromere function drives karyotype evolution in closely related Malassezia species.</title>
        <authorList>
            <person name="Sankaranarayanan S.R."/>
            <person name="Ianiri G."/>
            <person name="Coelho M.A."/>
            <person name="Reza M.H."/>
            <person name="Thimmappa B.C."/>
            <person name="Ganguly P."/>
            <person name="Vadnala R.N."/>
            <person name="Sun S."/>
            <person name="Siddharthan R."/>
            <person name="Tellgren-Roth C."/>
            <person name="Dawson T.L."/>
            <person name="Heitman J."/>
            <person name="Sanyal K."/>
        </authorList>
    </citation>
    <scope>NUCLEOTIDE SEQUENCE [LARGE SCALE GENOMIC DNA]</scope>
    <source>
        <strain evidence="7">CBS14141</strain>
    </source>
</reference>
<accession>A0ABY8EUF6</accession>
<keyword evidence="3" id="KW-0378">Hydrolase</keyword>
<evidence type="ECO:0000256" key="4">
    <source>
        <dbReference type="ARBA" id="ARBA00022917"/>
    </source>
</evidence>
<dbReference type="Pfam" id="PF08938">
    <property type="entry name" value="HBS1_N"/>
    <property type="match status" value="1"/>
</dbReference>
<feature type="compositionally biased region" description="Pro residues" evidence="5">
    <location>
        <begin position="261"/>
        <end position="271"/>
    </location>
</feature>
<feature type="compositionally biased region" description="Low complexity" evidence="5">
    <location>
        <begin position="169"/>
        <end position="205"/>
    </location>
</feature>
<feature type="region of interest" description="Disordered" evidence="5">
    <location>
        <begin position="74"/>
        <end position="296"/>
    </location>
</feature>
<feature type="compositionally biased region" description="Pro residues" evidence="5">
    <location>
        <begin position="209"/>
        <end position="221"/>
    </location>
</feature>
<evidence type="ECO:0000256" key="3">
    <source>
        <dbReference type="ARBA" id="ARBA00022801"/>
    </source>
</evidence>
<name>A0ABY8EUF6_MALFU</name>
<protein>
    <recommendedName>
        <fullName evidence="6">HBS1-like protein N-terminal domain-containing protein</fullName>
    </recommendedName>
</protein>
<dbReference type="Proteomes" id="UP000818624">
    <property type="component" value="Chromosome 3"/>
</dbReference>
<feature type="compositionally biased region" description="Low complexity" evidence="5">
    <location>
        <begin position="108"/>
        <end position="124"/>
    </location>
</feature>
<evidence type="ECO:0000256" key="1">
    <source>
        <dbReference type="ARBA" id="ARBA00004496"/>
    </source>
</evidence>
<gene>
    <name evidence="7" type="ORF">GLX27_003014</name>
</gene>
<proteinExistence type="predicted"/>
<feature type="compositionally biased region" description="Polar residues" evidence="5">
    <location>
        <begin position="240"/>
        <end position="250"/>
    </location>
</feature>